<dbReference type="Proteomes" id="UP000675747">
    <property type="component" value="Unassembled WGS sequence"/>
</dbReference>
<feature type="domain" description="Beta-lactamase-related" evidence="2">
    <location>
        <begin position="47"/>
        <end position="339"/>
    </location>
</feature>
<dbReference type="InterPro" id="IPR001466">
    <property type="entry name" value="Beta-lactam-related"/>
</dbReference>
<proteinExistence type="predicted"/>
<dbReference type="SUPFAM" id="SSF56601">
    <property type="entry name" value="beta-lactamase/transpeptidase-like"/>
    <property type="match status" value="1"/>
</dbReference>
<evidence type="ECO:0000259" key="2">
    <source>
        <dbReference type="Pfam" id="PF00144"/>
    </source>
</evidence>
<evidence type="ECO:0000313" key="3">
    <source>
        <dbReference type="EMBL" id="MBR0560946.1"/>
    </source>
</evidence>
<evidence type="ECO:0000313" key="5">
    <source>
        <dbReference type="Proteomes" id="UP000675747"/>
    </source>
</evidence>
<dbReference type="AlphaFoldDB" id="A0A8J8AVX8"/>
<gene>
    <name evidence="3" type="ORF">KB893_00205</name>
    <name evidence="4" type="ORF">KB893_009210</name>
</gene>
<evidence type="ECO:0000313" key="4">
    <source>
        <dbReference type="EMBL" id="MBS7457312.1"/>
    </source>
</evidence>
<dbReference type="EMBL" id="JAGQFT020000005">
    <property type="protein sequence ID" value="MBS7457312.1"/>
    <property type="molecule type" value="Genomic_DNA"/>
</dbReference>
<reference evidence="4 5" key="1">
    <citation type="journal article" date="2021" name="Microbiol. Resour. Announc.">
        <title>Draft Genome Sequence of Coralloluteibacterium stylophorae LMG 29479T.</title>
        <authorList>
            <person name="Karlyshev A.V."/>
            <person name="Kudryashova E.B."/>
            <person name="Ariskina E.V."/>
            <person name="Conroy A.P."/>
            <person name="Abidueva E.Y."/>
        </authorList>
    </citation>
    <scope>NUCLEOTIDE SEQUENCE [LARGE SCALE GENOMIC DNA]</scope>
    <source>
        <strain evidence="4 5">LMG 29479</strain>
    </source>
</reference>
<protein>
    <submittedName>
        <fullName evidence="3">Beta-lactamase family protein</fullName>
    </submittedName>
</protein>
<evidence type="ECO:0000256" key="1">
    <source>
        <dbReference type="SAM" id="SignalP"/>
    </source>
</evidence>
<keyword evidence="5" id="KW-1185">Reference proteome</keyword>
<dbReference type="InterPro" id="IPR050491">
    <property type="entry name" value="AmpC-like"/>
</dbReference>
<dbReference type="PANTHER" id="PTHR46825">
    <property type="entry name" value="D-ALANYL-D-ALANINE-CARBOXYPEPTIDASE/ENDOPEPTIDASE AMPH"/>
    <property type="match status" value="1"/>
</dbReference>
<dbReference type="PANTHER" id="PTHR46825:SF9">
    <property type="entry name" value="BETA-LACTAMASE-RELATED DOMAIN-CONTAINING PROTEIN"/>
    <property type="match status" value="1"/>
</dbReference>
<dbReference type="Pfam" id="PF00144">
    <property type="entry name" value="Beta-lactamase"/>
    <property type="match status" value="1"/>
</dbReference>
<dbReference type="EMBL" id="JAGQFT010000001">
    <property type="protein sequence ID" value="MBR0560946.1"/>
    <property type="molecule type" value="Genomic_DNA"/>
</dbReference>
<comment type="caution">
    <text evidence="3">The sequence shown here is derived from an EMBL/GenBank/DDBJ whole genome shotgun (WGS) entry which is preliminary data.</text>
</comment>
<sequence length="470" mass="49109">MRLRTLAFCLAVAVSGGAAAGPSTPATPPRVHQQGGDALAGEVAARIDAWFAPLAATSDISGIVRVERGGRLIAERRYGFADFEHRTPHAADTLYSAASVTKGIVAATLLGLRDDGRITLADAVGRHLPALHGHDGITIEAVLRHRAGLPRDFPDDVDMTAVPGGAAGWLAGHPEALRPPGEERYSNVGYALLAQVAAAAAGMPFAEAARHYVLAPAGMLDSRIDIHTADHFARGALPYTAGPAPTGVMHPVPAPLEVGSSGLITTASDLARWVRALARGDHPGLFVGDDPLGSIDAGGSGGDRFVSVQGTLPGYAATAIAWPEDDVSITFVGNLFSYPVLDLDTTLRAIVRGPAPAPPEARPAEVALADAHRALAGRYAHPDFGRVDIALDAARGGMLLRMPERSAYWSFHLTPNVDGALHWRGFDIRFVRDADGVVRAIPRTRGEAVAMAFADVPATAQEAPVPDPEP</sequence>
<dbReference type="Gene3D" id="3.40.710.10">
    <property type="entry name" value="DD-peptidase/beta-lactamase superfamily"/>
    <property type="match status" value="1"/>
</dbReference>
<feature type="signal peptide" evidence="1">
    <location>
        <begin position="1"/>
        <end position="20"/>
    </location>
</feature>
<name>A0A8J8AVX8_9GAMM</name>
<dbReference type="InterPro" id="IPR012338">
    <property type="entry name" value="Beta-lactam/transpept-like"/>
</dbReference>
<keyword evidence="1" id="KW-0732">Signal</keyword>
<feature type="chain" id="PRO_5042774346" evidence="1">
    <location>
        <begin position="21"/>
        <end position="470"/>
    </location>
</feature>
<accession>A0A8J8AVX8</accession>
<organism evidence="3">
    <name type="scientific">Coralloluteibacterium stylophorae</name>
    <dbReference type="NCBI Taxonomy" id="1776034"/>
    <lineage>
        <taxon>Bacteria</taxon>
        <taxon>Pseudomonadati</taxon>
        <taxon>Pseudomonadota</taxon>
        <taxon>Gammaproteobacteria</taxon>
        <taxon>Lysobacterales</taxon>
        <taxon>Lysobacteraceae</taxon>
        <taxon>Coralloluteibacterium</taxon>
    </lineage>
</organism>
<dbReference type="RefSeq" id="WP_211924913.1">
    <property type="nucleotide sequence ID" value="NZ_JAGQFT020000005.1"/>
</dbReference>
<reference evidence="3" key="2">
    <citation type="submission" date="2021-04" db="EMBL/GenBank/DDBJ databases">
        <authorList>
            <person name="Karlyshev A.V."/>
        </authorList>
    </citation>
    <scope>NUCLEOTIDE SEQUENCE</scope>
    <source>
        <strain evidence="3">LMG 29479</strain>
    </source>
</reference>